<evidence type="ECO:0000313" key="7">
    <source>
        <dbReference type="EMBL" id="MBP1296754.1"/>
    </source>
</evidence>
<accession>A0A8I2C6C3</accession>
<dbReference type="Pfam" id="PF02653">
    <property type="entry name" value="BPD_transp_2"/>
    <property type="match status" value="1"/>
</dbReference>
<proteinExistence type="predicted"/>
<feature type="transmembrane region" description="Helical" evidence="6">
    <location>
        <begin position="109"/>
        <end position="131"/>
    </location>
</feature>
<gene>
    <name evidence="7" type="ORF">JOH49_006507</name>
</gene>
<evidence type="ECO:0000256" key="6">
    <source>
        <dbReference type="SAM" id="Phobius"/>
    </source>
</evidence>
<evidence type="ECO:0000256" key="2">
    <source>
        <dbReference type="ARBA" id="ARBA00022475"/>
    </source>
</evidence>
<sequence length="345" mass="36501">MTESTFQRSATRPPRQAAPSSVLSNLVATYGLVFVFALVLLVFGVLRPSSFFSAININTILVSQSVTAMLALAEMVPLATKQFDLSIGYHLGMAQVLAVGLQVNQGLGWPEAAALILLLSIMVGLCNGLLVSVFHIDSFIATMGTGTLLFGVTNWYSNGEQISGLNLSVTFTDLTQIVHGVPLPAVYVAIIALALWIVTEYLPIGRNLYVIGANVRAAELTGINIRRHIIGAFVVSGLLSGFSGIVLGSILQTGTPSVGPEYLLPAFAATLLGATSIKLGRVNVIGTLLSVLLLAFSFSGVQQLGAPFYVQYFFNGGILIVAVGLSVYATRRRQRAATTARSPKP</sequence>
<evidence type="ECO:0000256" key="3">
    <source>
        <dbReference type="ARBA" id="ARBA00022692"/>
    </source>
</evidence>
<organism evidence="7 8">
    <name type="scientific">Bradyrhizobium elkanii</name>
    <dbReference type="NCBI Taxonomy" id="29448"/>
    <lineage>
        <taxon>Bacteria</taxon>
        <taxon>Pseudomonadati</taxon>
        <taxon>Pseudomonadota</taxon>
        <taxon>Alphaproteobacteria</taxon>
        <taxon>Hyphomicrobiales</taxon>
        <taxon>Nitrobacteraceae</taxon>
        <taxon>Bradyrhizobium</taxon>
    </lineage>
</organism>
<feature type="transmembrane region" description="Helical" evidence="6">
    <location>
        <begin position="138"/>
        <end position="157"/>
    </location>
</feature>
<dbReference type="Proteomes" id="UP000673383">
    <property type="component" value="Unassembled WGS sequence"/>
</dbReference>
<dbReference type="GO" id="GO:0005886">
    <property type="term" value="C:plasma membrane"/>
    <property type="evidence" value="ECO:0007669"/>
    <property type="project" value="UniProtKB-SubCell"/>
</dbReference>
<feature type="transmembrane region" description="Helical" evidence="6">
    <location>
        <begin position="229"/>
        <end position="250"/>
    </location>
</feature>
<feature type="transmembrane region" description="Helical" evidence="6">
    <location>
        <begin position="312"/>
        <end position="329"/>
    </location>
</feature>
<dbReference type="GO" id="GO:0022857">
    <property type="term" value="F:transmembrane transporter activity"/>
    <property type="evidence" value="ECO:0007669"/>
    <property type="project" value="InterPro"/>
</dbReference>
<dbReference type="RefSeq" id="WP_209944786.1">
    <property type="nucleotide sequence ID" value="NZ_JAFICZ010000001.1"/>
</dbReference>
<evidence type="ECO:0000256" key="5">
    <source>
        <dbReference type="ARBA" id="ARBA00023136"/>
    </source>
</evidence>
<protein>
    <submittedName>
        <fullName evidence="7">Ribose transport system permease protein</fullName>
    </submittedName>
</protein>
<keyword evidence="2" id="KW-1003">Cell membrane</keyword>
<dbReference type="CDD" id="cd06579">
    <property type="entry name" value="TM_PBP1_transp_AraH_like"/>
    <property type="match status" value="1"/>
</dbReference>
<evidence type="ECO:0000313" key="8">
    <source>
        <dbReference type="Proteomes" id="UP000673383"/>
    </source>
</evidence>
<feature type="transmembrane region" description="Helical" evidence="6">
    <location>
        <begin position="287"/>
        <end position="306"/>
    </location>
</feature>
<keyword evidence="4 6" id="KW-1133">Transmembrane helix</keyword>
<dbReference type="PANTHER" id="PTHR32196">
    <property type="entry name" value="ABC TRANSPORTER PERMEASE PROTEIN YPHD-RELATED-RELATED"/>
    <property type="match status" value="1"/>
</dbReference>
<keyword evidence="3 6" id="KW-0812">Transmembrane</keyword>
<reference evidence="7" key="1">
    <citation type="submission" date="2021-02" db="EMBL/GenBank/DDBJ databases">
        <title>Genomic Encyclopedia of Type Strains, Phase IV (KMG-V): Genome sequencing to study the core and pangenomes of soil and plant-associated prokaryotes.</title>
        <authorList>
            <person name="Whitman W."/>
        </authorList>
    </citation>
    <scope>NUCLEOTIDE SEQUENCE</scope>
    <source>
        <strain evidence="7">USDA 406</strain>
    </source>
</reference>
<dbReference type="AlphaFoldDB" id="A0A8I2C6C3"/>
<dbReference type="InterPro" id="IPR001851">
    <property type="entry name" value="ABC_transp_permease"/>
</dbReference>
<comment type="subcellular location">
    <subcellularLocation>
        <location evidence="1">Cell membrane</location>
        <topology evidence="1">Multi-pass membrane protein</topology>
    </subcellularLocation>
</comment>
<feature type="transmembrane region" description="Helical" evidence="6">
    <location>
        <begin position="262"/>
        <end position="280"/>
    </location>
</feature>
<evidence type="ECO:0000256" key="1">
    <source>
        <dbReference type="ARBA" id="ARBA00004651"/>
    </source>
</evidence>
<evidence type="ECO:0000256" key="4">
    <source>
        <dbReference type="ARBA" id="ARBA00022989"/>
    </source>
</evidence>
<comment type="caution">
    <text evidence="7">The sequence shown here is derived from an EMBL/GenBank/DDBJ whole genome shotgun (WGS) entry which is preliminary data.</text>
</comment>
<keyword evidence="5 6" id="KW-0472">Membrane</keyword>
<name>A0A8I2C6C3_BRAEL</name>
<feature type="transmembrane region" description="Helical" evidence="6">
    <location>
        <begin position="21"/>
        <end position="45"/>
    </location>
</feature>
<feature type="transmembrane region" description="Helical" evidence="6">
    <location>
        <begin position="177"/>
        <end position="198"/>
    </location>
</feature>
<dbReference type="EMBL" id="JAFICZ010000001">
    <property type="protein sequence ID" value="MBP1296754.1"/>
    <property type="molecule type" value="Genomic_DNA"/>
</dbReference>